<feature type="coiled-coil region" evidence="3">
    <location>
        <begin position="327"/>
        <end position="368"/>
    </location>
</feature>
<evidence type="ECO:0000256" key="2">
    <source>
        <dbReference type="ARBA" id="ARBA00023054"/>
    </source>
</evidence>
<dbReference type="Gene3D" id="1.20.5.500">
    <property type="entry name" value="Single helix bin"/>
    <property type="match status" value="1"/>
</dbReference>
<proteinExistence type="predicted"/>
<feature type="compositionally biased region" description="Basic and acidic residues" evidence="4">
    <location>
        <begin position="400"/>
        <end position="411"/>
    </location>
</feature>
<dbReference type="InterPro" id="IPR039008">
    <property type="entry name" value="IF_rod_dom"/>
</dbReference>
<dbReference type="GO" id="GO:0005198">
    <property type="term" value="F:structural molecule activity"/>
    <property type="evidence" value="ECO:0007669"/>
    <property type="project" value="InterPro"/>
</dbReference>
<dbReference type="OrthoDB" id="2441647at2759"/>
<dbReference type="AlphaFoldDB" id="A0A8C6Q228"/>
<evidence type="ECO:0000256" key="4">
    <source>
        <dbReference type="SAM" id="MobiDB-lite"/>
    </source>
</evidence>
<gene>
    <name evidence="6" type="primary">LOC107380877</name>
</gene>
<dbReference type="Gene3D" id="1.20.5.1160">
    <property type="entry name" value="Vasodilator-stimulated phosphoprotein"/>
    <property type="match status" value="1"/>
</dbReference>
<evidence type="ECO:0000259" key="5">
    <source>
        <dbReference type="PROSITE" id="PS51842"/>
    </source>
</evidence>
<feature type="compositionally biased region" description="Low complexity" evidence="4">
    <location>
        <begin position="40"/>
        <end position="62"/>
    </location>
</feature>
<evidence type="ECO:0000256" key="1">
    <source>
        <dbReference type="ARBA" id="ARBA00022754"/>
    </source>
</evidence>
<keyword evidence="2 3" id="KW-0175">Coiled coil</keyword>
<feature type="domain" description="IF rod" evidence="5">
    <location>
        <begin position="65"/>
        <end position="376"/>
    </location>
</feature>
<dbReference type="Ensembl" id="ENSNFUT00015054734.1">
    <property type="protein sequence ID" value="ENSNFUP00015052493.1"/>
    <property type="gene ID" value="ENSNFUG00015024495.1"/>
</dbReference>
<feature type="compositionally biased region" description="Basic and acidic residues" evidence="4">
    <location>
        <begin position="421"/>
        <end position="433"/>
    </location>
</feature>
<sequence>MSRPTSSASVYGGAGGRGAKASVSTPEGLRNLLLPERDSAPASRQSEPPSRSPAPRNSSAAPGDDKQTLRDLNDRLSNYMDTVRQLQEDNQEVQKKIDDILAKRKTPKGRDWDKIHEPLDELEKKINDLALDNAKLLLEIDSCRLSNDDFDNRQDDEIKARKELEKDLEKLNNVIDDIRTNKAQVQVELDLVKQDIELLKMEHQDRVMDLLEQIKDSEVKVEIKSSNSNLADVIKNIRVQYEMAAERNLKEMNDWYTSKFEDIKVEVAQTNQACETGKSQLKELQKERKTVEIQIQTSQTTILSLEGAVRGTKDEYKRRLDPLYRHIIKLEAELMDLRGQVEQQGEKNDRLLNVTMKLEKEINDYKELLYGCTADPESSSGFALEDGLQPGQQQPNLQKSPKEEPKAERKPGSAGVNKSTARKDPGESSKTEEVVVCSGNPKE</sequence>
<dbReference type="RefSeq" id="XP_054598984.1">
    <property type="nucleotide sequence ID" value="XM_054743009.2"/>
</dbReference>
<dbReference type="Proteomes" id="UP000694548">
    <property type="component" value="Chromosome sgr06"/>
</dbReference>
<protein>
    <submittedName>
        <fullName evidence="6">Keratin, type I cytoskeletal 18-like</fullName>
    </submittedName>
</protein>
<reference evidence="6" key="3">
    <citation type="submission" date="2025-09" db="UniProtKB">
        <authorList>
            <consortium name="Ensembl"/>
        </authorList>
    </citation>
    <scope>IDENTIFICATION</scope>
</reference>
<dbReference type="PANTHER" id="PTHR23239:SF358">
    <property type="entry name" value="KERATIN, TYPE I CYTOSKELETAL 18"/>
    <property type="match status" value="1"/>
</dbReference>
<name>A0A8C6Q228_NOTFU</name>
<dbReference type="PRINTS" id="PR01248">
    <property type="entry name" value="TYPE1KERATIN"/>
</dbReference>
<reference evidence="6" key="1">
    <citation type="submission" date="2014-08" db="EMBL/GenBank/DDBJ databases">
        <authorList>
            <person name="Senf B."/>
            <person name="Petzold A."/>
            <person name="Downie B.R."/>
            <person name="Koch P."/>
            <person name="Platzer M."/>
        </authorList>
    </citation>
    <scope>NUCLEOTIDE SEQUENCE [LARGE SCALE GENOMIC DNA]</scope>
    <source>
        <strain evidence="6">GRZ</strain>
    </source>
</reference>
<feature type="compositionally biased region" description="Low complexity" evidence="4">
    <location>
        <begin position="387"/>
        <end position="398"/>
    </location>
</feature>
<dbReference type="Gene3D" id="1.20.5.170">
    <property type="match status" value="1"/>
</dbReference>
<accession>A0A8C6Q228</accession>
<dbReference type="SMART" id="SM01391">
    <property type="entry name" value="Filament"/>
    <property type="match status" value="1"/>
</dbReference>
<evidence type="ECO:0000313" key="6">
    <source>
        <dbReference type="Ensembl" id="ENSNFUP00015052493.1"/>
    </source>
</evidence>
<feature type="region of interest" description="Disordered" evidence="4">
    <location>
        <begin position="380"/>
        <end position="443"/>
    </location>
</feature>
<dbReference type="PROSITE" id="PS51842">
    <property type="entry name" value="IF_ROD_2"/>
    <property type="match status" value="1"/>
</dbReference>
<feature type="coiled-coil region" evidence="3">
    <location>
        <begin position="267"/>
        <end position="301"/>
    </location>
</feature>
<organism evidence="6 7">
    <name type="scientific">Nothobranchius furzeri</name>
    <name type="common">Turquoise killifish</name>
    <dbReference type="NCBI Taxonomy" id="105023"/>
    <lineage>
        <taxon>Eukaryota</taxon>
        <taxon>Metazoa</taxon>
        <taxon>Chordata</taxon>
        <taxon>Craniata</taxon>
        <taxon>Vertebrata</taxon>
        <taxon>Euteleostomi</taxon>
        <taxon>Actinopterygii</taxon>
        <taxon>Neopterygii</taxon>
        <taxon>Teleostei</taxon>
        <taxon>Neoteleostei</taxon>
        <taxon>Acanthomorphata</taxon>
        <taxon>Ovalentaria</taxon>
        <taxon>Atherinomorphae</taxon>
        <taxon>Cyprinodontiformes</taxon>
        <taxon>Nothobranchiidae</taxon>
        <taxon>Nothobranchius</taxon>
    </lineage>
</organism>
<dbReference type="SUPFAM" id="SSF64593">
    <property type="entry name" value="Intermediate filament protein, coiled coil region"/>
    <property type="match status" value="2"/>
</dbReference>
<dbReference type="GeneTree" id="ENSGT00940000153309"/>
<evidence type="ECO:0000256" key="3">
    <source>
        <dbReference type="SAM" id="Coils"/>
    </source>
</evidence>
<dbReference type="Pfam" id="PF00038">
    <property type="entry name" value="Filament"/>
    <property type="match status" value="1"/>
</dbReference>
<dbReference type="GeneID" id="107380877"/>
<keyword evidence="1" id="KW-0403">Intermediate filament</keyword>
<dbReference type="PANTHER" id="PTHR23239">
    <property type="entry name" value="INTERMEDIATE FILAMENT"/>
    <property type="match status" value="1"/>
</dbReference>
<feature type="region of interest" description="Disordered" evidence="4">
    <location>
        <begin position="1"/>
        <end position="69"/>
    </location>
</feature>
<keyword evidence="7" id="KW-1185">Reference proteome</keyword>
<feature type="coiled-coil region" evidence="3">
    <location>
        <begin position="69"/>
        <end position="220"/>
    </location>
</feature>
<dbReference type="InterPro" id="IPR002957">
    <property type="entry name" value="Keratin_I"/>
</dbReference>
<dbReference type="GO" id="GO:0005882">
    <property type="term" value="C:intermediate filament"/>
    <property type="evidence" value="ECO:0007669"/>
    <property type="project" value="UniProtKB-KW"/>
</dbReference>
<evidence type="ECO:0000313" key="7">
    <source>
        <dbReference type="Proteomes" id="UP000694548"/>
    </source>
</evidence>
<reference evidence="6" key="2">
    <citation type="submission" date="2025-08" db="UniProtKB">
        <authorList>
            <consortium name="Ensembl"/>
        </authorList>
    </citation>
    <scope>IDENTIFICATION</scope>
</reference>